<dbReference type="CDD" id="cd00586">
    <property type="entry name" value="4HBT"/>
    <property type="match status" value="1"/>
</dbReference>
<sequence>MSDDVVTVSLQLRWGDMDTNAHINNVAIARLFEESRVRASHRLLARDAEGNDGRDVLEGGLVVVRQEVEFLATMPYTEDGVVCTVWLSRVGRTSFDFAARLGSPDGTAYAQAETTLVRVDGTGRPTPLPGDVVATMTARIREPLPLRSRSGARA</sequence>
<organism evidence="1 2">
    <name type="scientific">Williamsia serinedens</name>
    <dbReference type="NCBI Taxonomy" id="391736"/>
    <lineage>
        <taxon>Bacteria</taxon>
        <taxon>Bacillati</taxon>
        <taxon>Actinomycetota</taxon>
        <taxon>Actinomycetes</taxon>
        <taxon>Mycobacteriales</taxon>
        <taxon>Nocardiaceae</taxon>
        <taxon>Williamsia</taxon>
    </lineage>
</organism>
<dbReference type="Pfam" id="PF13279">
    <property type="entry name" value="4HBT_2"/>
    <property type="match status" value="1"/>
</dbReference>
<dbReference type="PANTHER" id="PTHR31793">
    <property type="entry name" value="4-HYDROXYBENZOYL-COA THIOESTERASE FAMILY MEMBER"/>
    <property type="match status" value="1"/>
</dbReference>
<reference evidence="1 2" key="1">
    <citation type="submission" date="2022-06" db="EMBL/GenBank/DDBJ databases">
        <title>Genomic Encyclopedia of Archaeal and Bacterial Type Strains, Phase II (KMG-II): from individual species to whole genera.</title>
        <authorList>
            <person name="Goeker M."/>
        </authorList>
    </citation>
    <scope>NUCLEOTIDE SEQUENCE [LARGE SCALE GENOMIC DNA]</scope>
    <source>
        <strain evidence="1 2">DSM 45037</strain>
    </source>
</reference>
<proteinExistence type="predicted"/>
<dbReference type="EMBL" id="JAMTCG010000001">
    <property type="protein sequence ID" value="MCP2159465.1"/>
    <property type="molecule type" value="Genomic_DNA"/>
</dbReference>
<dbReference type="RefSeq" id="WP_253653033.1">
    <property type="nucleotide sequence ID" value="NZ_BAAAOE010000004.1"/>
</dbReference>
<dbReference type="GO" id="GO:0016787">
    <property type="term" value="F:hydrolase activity"/>
    <property type="evidence" value="ECO:0007669"/>
    <property type="project" value="UniProtKB-KW"/>
</dbReference>
<comment type="caution">
    <text evidence="1">The sequence shown here is derived from an EMBL/GenBank/DDBJ whole genome shotgun (WGS) entry which is preliminary data.</text>
</comment>
<dbReference type="SUPFAM" id="SSF54637">
    <property type="entry name" value="Thioesterase/thiol ester dehydrase-isomerase"/>
    <property type="match status" value="1"/>
</dbReference>
<accession>A0ABT1GWZ4</accession>
<evidence type="ECO:0000313" key="2">
    <source>
        <dbReference type="Proteomes" id="UP001205740"/>
    </source>
</evidence>
<keyword evidence="1" id="KW-0378">Hydrolase</keyword>
<dbReference type="InterPro" id="IPR050563">
    <property type="entry name" value="4-hydroxybenzoyl-CoA_TE"/>
</dbReference>
<dbReference type="Gene3D" id="3.10.129.10">
    <property type="entry name" value="Hotdog Thioesterase"/>
    <property type="match status" value="1"/>
</dbReference>
<name>A0ABT1GWZ4_9NOCA</name>
<protein>
    <submittedName>
        <fullName evidence="1">Acyl-CoA thioester hydrolase</fullName>
    </submittedName>
</protein>
<dbReference type="InterPro" id="IPR029069">
    <property type="entry name" value="HotDog_dom_sf"/>
</dbReference>
<dbReference type="PANTHER" id="PTHR31793:SF24">
    <property type="entry name" value="LONG-CHAIN ACYL-COA THIOESTERASE FADM"/>
    <property type="match status" value="1"/>
</dbReference>
<gene>
    <name evidence="1" type="ORF">LX12_000629</name>
</gene>
<evidence type="ECO:0000313" key="1">
    <source>
        <dbReference type="EMBL" id="MCP2159465.1"/>
    </source>
</evidence>
<dbReference type="Proteomes" id="UP001205740">
    <property type="component" value="Unassembled WGS sequence"/>
</dbReference>
<keyword evidence="2" id="KW-1185">Reference proteome</keyword>